<proteinExistence type="predicted"/>
<name>D2Q2S3_KRIFD</name>
<dbReference type="OrthoDB" id="3206024at2"/>
<dbReference type="SUPFAM" id="SSF51679">
    <property type="entry name" value="Bacterial luciferase-like"/>
    <property type="match status" value="1"/>
</dbReference>
<dbReference type="InterPro" id="IPR019952">
    <property type="entry name" value="F420_OxRdatse_Rv1855c_pred"/>
</dbReference>
<gene>
    <name evidence="6" type="ordered locus">Kfla_1150</name>
</gene>
<feature type="domain" description="Luciferase-like" evidence="5">
    <location>
        <begin position="5"/>
        <end position="254"/>
    </location>
</feature>
<sequence>MPLAFSLFLPTGFGQELASFDDPVEAAAVVTRLAETAEEAGFAAVYLPDHLQTVPPSQAYVFESWSLLTTLAARTERIRLGQLVSGNAYRNPALQAKMASTVDVLSNGRLDFGIGAGWYERDYEAFGYPYDDGPERLRRLREAVQVIRSLWTQDVTTFAGKYYRLVDAVNQPRGVQQPHIPLMIAGGGEKVTLKLVAQYADACNLMASPAEVERKLGILRAHCDAVGSDFDGIRRTVTTACLIAGTDDEAQGALAPETGLFYPGDFASYLLYGTVDTVRRRIAAYEAVGVQELVIGFHDSLNPDAIRRFAKEFIG</sequence>
<dbReference type="Proteomes" id="UP000007967">
    <property type="component" value="Chromosome"/>
</dbReference>
<evidence type="ECO:0000256" key="2">
    <source>
        <dbReference type="ARBA" id="ARBA00022643"/>
    </source>
</evidence>
<evidence type="ECO:0000256" key="3">
    <source>
        <dbReference type="ARBA" id="ARBA00023002"/>
    </source>
</evidence>
<dbReference type="InterPro" id="IPR011251">
    <property type="entry name" value="Luciferase-like_dom"/>
</dbReference>
<dbReference type="RefSeq" id="WP_012918810.1">
    <property type="nucleotide sequence ID" value="NC_013729.1"/>
</dbReference>
<keyword evidence="2" id="KW-0288">FMN</keyword>
<dbReference type="PANTHER" id="PTHR42847:SF4">
    <property type="entry name" value="ALKANESULFONATE MONOOXYGENASE-RELATED"/>
    <property type="match status" value="1"/>
</dbReference>
<evidence type="ECO:0000259" key="5">
    <source>
        <dbReference type="Pfam" id="PF00296"/>
    </source>
</evidence>
<keyword evidence="1" id="KW-0285">Flavoprotein</keyword>
<dbReference type="PANTHER" id="PTHR42847">
    <property type="entry name" value="ALKANESULFONATE MONOOXYGENASE"/>
    <property type="match status" value="1"/>
</dbReference>
<dbReference type="InterPro" id="IPR036661">
    <property type="entry name" value="Luciferase-like_sf"/>
</dbReference>
<keyword evidence="3" id="KW-0560">Oxidoreductase</keyword>
<dbReference type="STRING" id="479435.Kfla_1150"/>
<evidence type="ECO:0000256" key="1">
    <source>
        <dbReference type="ARBA" id="ARBA00022630"/>
    </source>
</evidence>
<protein>
    <submittedName>
        <fullName evidence="6">Luciferase-like monooxygenase</fullName>
    </submittedName>
</protein>
<keyword evidence="4 6" id="KW-0503">Monooxygenase</keyword>
<dbReference type="InterPro" id="IPR050172">
    <property type="entry name" value="SsuD_RutA_monooxygenase"/>
</dbReference>
<dbReference type="NCBIfam" id="TIGR03560">
    <property type="entry name" value="F420_Rv1855c"/>
    <property type="match status" value="1"/>
</dbReference>
<reference evidence="6 7" key="2">
    <citation type="journal article" date="2010" name="Stand. Genomic Sci.">
        <title>Complete genome sequence of Kribbella flavida type strain (IFO 14399).</title>
        <authorList>
            <person name="Pukall R."/>
            <person name="Lapidus A."/>
            <person name="Glavina Del Rio T."/>
            <person name="Copeland A."/>
            <person name="Tice H."/>
            <person name="Cheng J.-F."/>
            <person name="Lucas S."/>
            <person name="Chen F."/>
            <person name="Nolan M."/>
            <person name="LaButti K."/>
            <person name="Pati A."/>
            <person name="Ivanova N."/>
            <person name="Mavrommatis K."/>
            <person name="Mikhailova N."/>
            <person name="Pitluck S."/>
            <person name="Bruce D."/>
            <person name="Goodwin L."/>
            <person name="Land M."/>
            <person name="Hauser L."/>
            <person name="Chang Y.-J."/>
            <person name="Jeffries C.D."/>
            <person name="Chen A."/>
            <person name="Palaniappan K."/>
            <person name="Chain P."/>
            <person name="Rohde M."/>
            <person name="Goeker M."/>
            <person name="Bristow J."/>
            <person name="Eisen J.A."/>
            <person name="Markowitz V."/>
            <person name="Hugenholtz P."/>
            <person name="Kyrpides N.C."/>
            <person name="Klenk H.-P."/>
            <person name="Brettin T."/>
        </authorList>
    </citation>
    <scope>NUCLEOTIDE SEQUENCE [LARGE SCALE GENOMIC DNA]</scope>
    <source>
        <strain evidence="7">DSM 17836 / JCM 10339 / NBRC 14399</strain>
    </source>
</reference>
<dbReference type="Gene3D" id="3.20.20.30">
    <property type="entry name" value="Luciferase-like domain"/>
    <property type="match status" value="1"/>
</dbReference>
<dbReference type="GO" id="GO:0046306">
    <property type="term" value="P:alkanesulfonate catabolic process"/>
    <property type="evidence" value="ECO:0007669"/>
    <property type="project" value="TreeGrafter"/>
</dbReference>
<evidence type="ECO:0000256" key="4">
    <source>
        <dbReference type="ARBA" id="ARBA00023033"/>
    </source>
</evidence>
<keyword evidence="7" id="KW-1185">Reference proteome</keyword>
<accession>D2Q2S3</accession>
<dbReference type="GO" id="GO:0008726">
    <property type="term" value="F:alkanesulfonate monooxygenase activity"/>
    <property type="evidence" value="ECO:0007669"/>
    <property type="project" value="TreeGrafter"/>
</dbReference>
<reference evidence="7" key="1">
    <citation type="submission" date="2009-09" db="EMBL/GenBank/DDBJ databases">
        <title>The complete genome of Kribbella flavida DSM 17836.</title>
        <authorList>
            <consortium name="US DOE Joint Genome Institute (JGI-PGF)"/>
            <person name="Lucas S."/>
            <person name="Copeland A."/>
            <person name="Lapidus A."/>
            <person name="Glavina del Rio T."/>
            <person name="Dalin E."/>
            <person name="Tice H."/>
            <person name="Bruce D."/>
            <person name="Goodwin L."/>
            <person name="Pitluck S."/>
            <person name="Kyrpides N."/>
            <person name="Mavromatis K."/>
            <person name="Ivanova N."/>
            <person name="Saunders E."/>
            <person name="Brettin T."/>
            <person name="Detter J.C."/>
            <person name="Han C."/>
            <person name="Larimer F."/>
            <person name="Land M."/>
            <person name="Hauser L."/>
            <person name="Markowitz V."/>
            <person name="Cheng J.-F."/>
            <person name="Hugenholtz P."/>
            <person name="Woyke T."/>
            <person name="Wu D."/>
            <person name="Pukall R."/>
            <person name="Klenk H.-P."/>
            <person name="Eisen J.A."/>
        </authorList>
    </citation>
    <scope>NUCLEOTIDE SEQUENCE [LARGE SCALE GENOMIC DNA]</scope>
    <source>
        <strain evidence="7">DSM 17836 / JCM 10339 / NBRC 14399</strain>
    </source>
</reference>
<evidence type="ECO:0000313" key="6">
    <source>
        <dbReference type="EMBL" id="ADB30254.1"/>
    </source>
</evidence>
<organism evidence="6 7">
    <name type="scientific">Kribbella flavida (strain DSM 17836 / JCM 10339 / NBRC 14399)</name>
    <dbReference type="NCBI Taxonomy" id="479435"/>
    <lineage>
        <taxon>Bacteria</taxon>
        <taxon>Bacillati</taxon>
        <taxon>Actinomycetota</taxon>
        <taxon>Actinomycetes</taxon>
        <taxon>Propionibacteriales</taxon>
        <taxon>Kribbellaceae</taxon>
        <taxon>Kribbella</taxon>
    </lineage>
</organism>
<dbReference type="KEGG" id="kfl:Kfla_1150"/>
<evidence type="ECO:0000313" key="7">
    <source>
        <dbReference type="Proteomes" id="UP000007967"/>
    </source>
</evidence>
<dbReference type="AlphaFoldDB" id="D2Q2S3"/>
<dbReference type="Pfam" id="PF00296">
    <property type="entry name" value="Bac_luciferase"/>
    <property type="match status" value="1"/>
</dbReference>
<dbReference type="HOGENOM" id="CLU_027853_6_2_11"/>
<dbReference type="eggNOG" id="COG2141">
    <property type="taxonomic scope" value="Bacteria"/>
</dbReference>
<dbReference type="EMBL" id="CP001736">
    <property type="protein sequence ID" value="ADB30254.1"/>
    <property type="molecule type" value="Genomic_DNA"/>
</dbReference>